<evidence type="ECO:0000256" key="1">
    <source>
        <dbReference type="SAM" id="MobiDB-lite"/>
    </source>
</evidence>
<dbReference type="AlphaFoldDB" id="A0AAX6GUL2"/>
<name>A0AAX6GUL2_IRIPA</name>
<comment type="caution">
    <text evidence="3">The sequence shown here is derived from an EMBL/GenBank/DDBJ whole genome shotgun (WGS) entry which is preliminary data.</text>
</comment>
<feature type="region of interest" description="Disordered" evidence="1">
    <location>
        <begin position="46"/>
        <end position="74"/>
    </location>
</feature>
<evidence type="ECO:0000313" key="3">
    <source>
        <dbReference type="EMBL" id="KAJ6831961.1"/>
    </source>
</evidence>
<reference evidence="3" key="1">
    <citation type="journal article" date="2023" name="GigaByte">
        <title>Genome assembly of the bearded iris, Iris pallida Lam.</title>
        <authorList>
            <person name="Bruccoleri R.E."/>
            <person name="Oakeley E.J."/>
            <person name="Faust A.M.E."/>
            <person name="Altorfer M."/>
            <person name="Dessus-Babus S."/>
            <person name="Burckhardt D."/>
            <person name="Oertli M."/>
            <person name="Naumann U."/>
            <person name="Petersen F."/>
            <person name="Wong J."/>
        </authorList>
    </citation>
    <scope>NUCLEOTIDE SEQUENCE</scope>
    <source>
        <strain evidence="3">GSM-AAB239-AS_SAM_17_03QT</strain>
    </source>
</reference>
<organism evidence="3 4">
    <name type="scientific">Iris pallida</name>
    <name type="common">Sweet iris</name>
    <dbReference type="NCBI Taxonomy" id="29817"/>
    <lineage>
        <taxon>Eukaryota</taxon>
        <taxon>Viridiplantae</taxon>
        <taxon>Streptophyta</taxon>
        <taxon>Embryophyta</taxon>
        <taxon>Tracheophyta</taxon>
        <taxon>Spermatophyta</taxon>
        <taxon>Magnoliopsida</taxon>
        <taxon>Liliopsida</taxon>
        <taxon>Asparagales</taxon>
        <taxon>Iridaceae</taxon>
        <taxon>Iridoideae</taxon>
        <taxon>Irideae</taxon>
        <taxon>Iris</taxon>
    </lineage>
</organism>
<gene>
    <name evidence="3" type="ORF">M6B38_346045</name>
    <name evidence="2" type="ORF">M6B38_357620</name>
</gene>
<sequence length="127" mass="13093">MSEAERVLGESSRKEGIPSVGDVIPARACLCCSRARGALELRAPPGGTIDGFVGGRGRRREGGTGGGAAGAAGARHPRGIAAGVQCKEEELARGAQLRTEDVVVCLHELLPGGHRHGGWFRSGNERG</sequence>
<evidence type="ECO:0000313" key="2">
    <source>
        <dbReference type="EMBL" id="KAJ6829492.1"/>
    </source>
</evidence>
<reference evidence="3" key="2">
    <citation type="submission" date="2023-04" db="EMBL/GenBank/DDBJ databases">
        <authorList>
            <person name="Bruccoleri R.E."/>
            <person name="Oakeley E.J."/>
            <person name="Faust A.-M."/>
            <person name="Dessus-Babus S."/>
            <person name="Altorfer M."/>
            <person name="Burckhardt D."/>
            <person name="Oertli M."/>
            <person name="Naumann U."/>
            <person name="Petersen F."/>
            <person name="Wong J."/>
        </authorList>
    </citation>
    <scope>NUCLEOTIDE SEQUENCE</scope>
    <source>
        <strain evidence="3">GSM-AAB239-AS_SAM_17_03QT</strain>
        <tissue evidence="3">Leaf</tissue>
    </source>
</reference>
<protein>
    <submittedName>
        <fullName evidence="3">Uncharacterized protein</fullName>
    </submittedName>
</protein>
<evidence type="ECO:0000313" key="4">
    <source>
        <dbReference type="Proteomes" id="UP001140949"/>
    </source>
</evidence>
<dbReference type="Proteomes" id="UP001140949">
    <property type="component" value="Unassembled WGS sequence"/>
</dbReference>
<dbReference type="EMBL" id="JANAVB010016198">
    <property type="protein sequence ID" value="KAJ6831961.1"/>
    <property type="molecule type" value="Genomic_DNA"/>
</dbReference>
<accession>A0AAX6GUL2</accession>
<proteinExistence type="predicted"/>
<dbReference type="EMBL" id="JANAVB010018598">
    <property type="protein sequence ID" value="KAJ6829492.1"/>
    <property type="molecule type" value="Genomic_DNA"/>
</dbReference>
<keyword evidence="4" id="KW-1185">Reference proteome</keyword>